<dbReference type="CDD" id="cd03216">
    <property type="entry name" value="ABC_Carb_Monos_I"/>
    <property type="match status" value="1"/>
</dbReference>
<evidence type="ECO:0000256" key="6">
    <source>
        <dbReference type="ARBA" id="ARBA00022840"/>
    </source>
</evidence>
<keyword evidence="11" id="KW-1185">Reference proteome</keyword>
<dbReference type="GO" id="GO:0016887">
    <property type="term" value="F:ATP hydrolysis activity"/>
    <property type="evidence" value="ECO:0007669"/>
    <property type="project" value="InterPro"/>
</dbReference>
<sequence>MTADQTTPEAPGPVVIEAESIVKRFGGATAVDDVSIAVRSGEIHGLVGENGAGKSTLMRILAGILTPDQGEVRVDGRPLTGGTRAALDAGIALVHQELSLVPELTTAENIMLGAFPTRLGFTNARQLRGVAATALREIGVSVDLDERVGRLSVALRQFVEIARAVARKPRVLILDEPTATLTPAETDYLLTMLQRLAEGGLAIIYISHRIPEIFRICDRVTVLRDGQLIGTTPIRATTPAALVDQMVGREYKLDLQIRRESTPGEVVLAARGVRAHRVHGVDLDVRAGEIVGLGGLVGAGRTELVRAMIGADIRTAGRVTVTAHGRTRSISSYQSAVRNGVAYVPEERRTDGLALTMSVAENIALPNRRRLATGGVLRRSRVSAFAQRLADSVGLRPPDIRKDAGDYSGGNQQKIVIAKWLGRNPKVIVLDEPTRGVDVGAKAEIHRLIRELADQGTAVLVVSSDLPELLELSDVIHVIRDGRIAGTLSGPEADERSVMSLAAGGGMVGKA</sequence>
<evidence type="ECO:0000256" key="1">
    <source>
        <dbReference type="ARBA" id="ARBA00004202"/>
    </source>
</evidence>
<keyword evidence="4" id="KW-0677">Repeat</keyword>
<dbReference type="GO" id="GO:0005524">
    <property type="term" value="F:ATP binding"/>
    <property type="evidence" value="ECO:0007669"/>
    <property type="project" value="UniProtKB-KW"/>
</dbReference>
<keyword evidence="6 10" id="KW-0067">ATP-binding</keyword>
<evidence type="ECO:0000313" key="10">
    <source>
        <dbReference type="EMBL" id="TCB98330.1"/>
    </source>
</evidence>
<accession>A0A4R0GLH3</accession>
<dbReference type="RefSeq" id="WP_131302758.1">
    <property type="nucleotide sequence ID" value="NZ_SJJR01000004.1"/>
</dbReference>
<evidence type="ECO:0000256" key="4">
    <source>
        <dbReference type="ARBA" id="ARBA00022737"/>
    </source>
</evidence>
<name>A0A4R0GLH3_9ACTN</name>
<feature type="domain" description="ABC transporter" evidence="9">
    <location>
        <begin position="257"/>
        <end position="506"/>
    </location>
</feature>
<evidence type="ECO:0000313" key="11">
    <source>
        <dbReference type="Proteomes" id="UP000292274"/>
    </source>
</evidence>
<dbReference type="Pfam" id="PF00005">
    <property type="entry name" value="ABC_tran"/>
    <property type="match status" value="2"/>
</dbReference>
<proteinExistence type="predicted"/>
<protein>
    <submittedName>
        <fullName evidence="10">Sugar ABC transporter ATP-binding protein</fullName>
    </submittedName>
</protein>
<dbReference type="OrthoDB" id="39350at2"/>
<organism evidence="10 11">
    <name type="scientific">Micromonospora zingiberis</name>
    <dbReference type="NCBI Taxonomy" id="2053011"/>
    <lineage>
        <taxon>Bacteria</taxon>
        <taxon>Bacillati</taxon>
        <taxon>Actinomycetota</taxon>
        <taxon>Actinomycetes</taxon>
        <taxon>Micromonosporales</taxon>
        <taxon>Micromonosporaceae</taxon>
        <taxon>Micromonospora</taxon>
    </lineage>
</organism>
<keyword evidence="3" id="KW-1003">Cell membrane</keyword>
<dbReference type="PANTHER" id="PTHR43790">
    <property type="entry name" value="CARBOHYDRATE TRANSPORT ATP-BINDING PROTEIN MG119-RELATED"/>
    <property type="match status" value="1"/>
</dbReference>
<evidence type="ECO:0000256" key="8">
    <source>
        <dbReference type="ARBA" id="ARBA00023136"/>
    </source>
</evidence>
<dbReference type="Gene3D" id="3.40.50.300">
    <property type="entry name" value="P-loop containing nucleotide triphosphate hydrolases"/>
    <property type="match status" value="2"/>
</dbReference>
<evidence type="ECO:0000259" key="9">
    <source>
        <dbReference type="PROSITE" id="PS50893"/>
    </source>
</evidence>
<evidence type="ECO:0000256" key="3">
    <source>
        <dbReference type="ARBA" id="ARBA00022475"/>
    </source>
</evidence>
<dbReference type="AlphaFoldDB" id="A0A4R0GLH3"/>
<comment type="caution">
    <text evidence="10">The sequence shown here is derived from an EMBL/GenBank/DDBJ whole genome shotgun (WGS) entry which is preliminary data.</text>
</comment>
<dbReference type="EMBL" id="SJJR01000004">
    <property type="protein sequence ID" value="TCB98330.1"/>
    <property type="molecule type" value="Genomic_DNA"/>
</dbReference>
<dbReference type="InterPro" id="IPR003593">
    <property type="entry name" value="AAA+_ATPase"/>
</dbReference>
<keyword evidence="8" id="KW-0472">Membrane</keyword>
<keyword evidence="2" id="KW-0813">Transport</keyword>
<dbReference type="CDD" id="cd03215">
    <property type="entry name" value="ABC_Carb_Monos_II"/>
    <property type="match status" value="1"/>
</dbReference>
<dbReference type="InterPro" id="IPR050107">
    <property type="entry name" value="ABC_carbohydrate_import_ATPase"/>
</dbReference>
<keyword evidence="7" id="KW-1278">Translocase</keyword>
<dbReference type="SUPFAM" id="SSF52540">
    <property type="entry name" value="P-loop containing nucleoside triphosphate hydrolases"/>
    <property type="match status" value="2"/>
</dbReference>
<dbReference type="GO" id="GO:0005886">
    <property type="term" value="C:plasma membrane"/>
    <property type="evidence" value="ECO:0007669"/>
    <property type="project" value="UniProtKB-SubCell"/>
</dbReference>
<dbReference type="FunFam" id="3.40.50.300:FF:000127">
    <property type="entry name" value="Ribose import ATP-binding protein RbsA"/>
    <property type="match status" value="1"/>
</dbReference>
<reference evidence="10 11" key="1">
    <citation type="submission" date="2019-02" db="EMBL/GenBank/DDBJ databases">
        <title>Jishengella sp. nov., isolated from a root of Zingiber montanum.</title>
        <authorList>
            <person name="Kuncharoen N."/>
            <person name="Kudo T."/>
            <person name="Masahiro Y."/>
            <person name="Ohkuma M."/>
            <person name="Tanasupawat S."/>
        </authorList>
    </citation>
    <scope>NUCLEOTIDE SEQUENCE [LARGE SCALE GENOMIC DNA]</scope>
    <source>
        <strain evidence="10 11">PLAI 1-1</strain>
    </source>
</reference>
<dbReference type="PROSITE" id="PS50893">
    <property type="entry name" value="ABC_TRANSPORTER_2"/>
    <property type="match status" value="2"/>
</dbReference>
<comment type="subcellular location">
    <subcellularLocation>
        <location evidence="1">Cell membrane</location>
        <topology evidence="1">Peripheral membrane protein</topology>
    </subcellularLocation>
</comment>
<dbReference type="InterPro" id="IPR017871">
    <property type="entry name" value="ABC_transporter-like_CS"/>
</dbReference>
<feature type="domain" description="ABC transporter" evidence="9">
    <location>
        <begin position="16"/>
        <end position="250"/>
    </location>
</feature>
<dbReference type="SMART" id="SM00382">
    <property type="entry name" value="AAA"/>
    <property type="match status" value="2"/>
</dbReference>
<dbReference type="InterPro" id="IPR003439">
    <property type="entry name" value="ABC_transporter-like_ATP-bd"/>
</dbReference>
<dbReference type="PANTHER" id="PTHR43790:SF9">
    <property type="entry name" value="GALACTOFURANOSE TRANSPORTER ATP-BINDING PROTEIN YTFR"/>
    <property type="match status" value="1"/>
</dbReference>
<evidence type="ECO:0000256" key="2">
    <source>
        <dbReference type="ARBA" id="ARBA00022448"/>
    </source>
</evidence>
<evidence type="ECO:0000256" key="5">
    <source>
        <dbReference type="ARBA" id="ARBA00022741"/>
    </source>
</evidence>
<keyword evidence="5" id="KW-0547">Nucleotide-binding</keyword>
<dbReference type="Proteomes" id="UP000292274">
    <property type="component" value="Unassembled WGS sequence"/>
</dbReference>
<gene>
    <name evidence="10" type="ORF">E0H26_08010</name>
</gene>
<dbReference type="PROSITE" id="PS00211">
    <property type="entry name" value="ABC_TRANSPORTER_1"/>
    <property type="match status" value="1"/>
</dbReference>
<evidence type="ECO:0000256" key="7">
    <source>
        <dbReference type="ARBA" id="ARBA00022967"/>
    </source>
</evidence>
<dbReference type="InterPro" id="IPR027417">
    <property type="entry name" value="P-loop_NTPase"/>
</dbReference>